<evidence type="ECO:0000313" key="1">
    <source>
        <dbReference type="EMBL" id="RNA15046.1"/>
    </source>
</evidence>
<protein>
    <submittedName>
        <fullName evidence="1">Uncharacterized protein</fullName>
    </submittedName>
</protein>
<sequence length="165" mass="19815">MLDIPQCKDNILFYYFISFSKGMNLKNNTYLSLIVYKSLIRSNFDYIFIPLMTDMQRIKSDIQKLQNRVLRIIQYFPLKTRISDIHQKLNVDLLVTRLNKLFANFISAKRSHSLIQEELNDYQEAEREDKVPFQTAWEIDGFSQLNIKYKFKIDIKIKQIMFNKV</sequence>
<proteinExistence type="predicted"/>
<reference evidence="1 2" key="1">
    <citation type="journal article" date="2018" name="Sci. Rep.">
        <title>Genomic signatures of local adaptation to the degree of environmental predictability in rotifers.</title>
        <authorList>
            <person name="Franch-Gras L."/>
            <person name="Hahn C."/>
            <person name="Garcia-Roger E.M."/>
            <person name="Carmona M.J."/>
            <person name="Serra M."/>
            <person name="Gomez A."/>
        </authorList>
    </citation>
    <scope>NUCLEOTIDE SEQUENCE [LARGE SCALE GENOMIC DNA]</scope>
    <source>
        <strain evidence="1">HYR1</strain>
    </source>
</reference>
<dbReference type="Proteomes" id="UP000276133">
    <property type="component" value="Unassembled WGS sequence"/>
</dbReference>
<comment type="caution">
    <text evidence="1">The sequence shown here is derived from an EMBL/GenBank/DDBJ whole genome shotgun (WGS) entry which is preliminary data.</text>
</comment>
<keyword evidence="2" id="KW-1185">Reference proteome</keyword>
<accession>A0A3M7QUL1</accession>
<dbReference type="EMBL" id="REGN01005052">
    <property type="protein sequence ID" value="RNA15046.1"/>
    <property type="molecule type" value="Genomic_DNA"/>
</dbReference>
<gene>
    <name evidence="1" type="ORF">BpHYR1_017356</name>
</gene>
<dbReference type="AlphaFoldDB" id="A0A3M7QUL1"/>
<organism evidence="1 2">
    <name type="scientific">Brachionus plicatilis</name>
    <name type="common">Marine rotifer</name>
    <name type="synonym">Brachionus muelleri</name>
    <dbReference type="NCBI Taxonomy" id="10195"/>
    <lineage>
        <taxon>Eukaryota</taxon>
        <taxon>Metazoa</taxon>
        <taxon>Spiralia</taxon>
        <taxon>Gnathifera</taxon>
        <taxon>Rotifera</taxon>
        <taxon>Eurotatoria</taxon>
        <taxon>Monogononta</taxon>
        <taxon>Pseudotrocha</taxon>
        <taxon>Ploima</taxon>
        <taxon>Brachionidae</taxon>
        <taxon>Brachionus</taxon>
    </lineage>
</organism>
<name>A0A3M7QUL1_BRAPC</name>
<evidence type="ECO:0000313" key="2">
    <source>
        <dbReference type="Proteomes" id="UP000276133"/>
    </source>
</evidence>